<keyword evidence="2" id="KW-1185">Reference proteome</keyword>
<evidence type="ECO:0000313" key="2">
    <source>
        <dbReference type="Proteomes" id="UP001234202"/>
    </source>
</evidence>
<organism evidence="1 2">
    <name type="scientific">Naganishia onofrii</name>
    <dbReference type="NCBI Taxonomy" id="1851511"/>
    <lineage>
        <taxon>Eukaryota</taxon>
        <taxon>Fungi</taxon>
        <taxon>Dikarya</taxon>
        <taxon>Basidiomycota</taxon>
        <taxon>Agaricomycotina</taxon>
        <taxon>Tremellomycetes</taxon>
        <taxon>Filobasidiales</taxon>
        <taxon>Filobasidiaceae</taxon>
        <taxon>Naganishia</taxon>
    </lineage>
</organism>
<protein>
    <submittedName>
        <fullName evidence="1">Uncharacterized protein</fullName>
    </submittedName>
</protein>
<comment type="caution">
    <text evidence="1">The sequence shown here is derived from an EMBL/GenBank/DDBJ whole genome shotgun (WGS) entry which is preliminary data.</text>
</comment>
<accession>A0ACC2XQA5</accession>
<reference evidence="1" key="1">
    <citation type="submission" date="2023-04" db="EMBL/GenBank/DDBJ databases">
        <title>Draft Genome sequencing of Naganishia species isolated from polar environments using Oxford Nanopore Technology.</title>
        <authorList>
            <person name="Leo P."/>
            <person name="Venkateswaran K."/>
        </authorList>
    </citation>
    <scope>NUCLEOTIDE SEQUENCE</scope>
    <source>
        <strain evidence="1">DBVPG 5303</strain>
    </source>
</reference>
<dbReference type="Proteomes" id="UP001234202">
    <property type="component" value="Unassembled WGS sequence"/>
</dbReference>
<evidence type="ECO:0000313" key="1">
    <source>
        <dbReference type="EMBL" id="KAJ9124877.1"/>
    </source>
</evidence>
<proteinExistence type="predicted"/>
<sequence length="1273" mass="126043">MTSPSTTNNNPISTPADEWSQSTLAALNSSSSRAAAEEEGIIGVGGSSSSPLKNLSGREQAAAQLAAKLAAQAQGQGLGQGKEMTVDEQLAREHPVIPTRPTETAHSTQPAQPTQPAPAAPTATAEIPIIVEKLPVTTSTTGTSTTEPALYAITDAPSSGLHSTASGIPHAFPISASAQTSGFTEPSAAAVPSARGIPQQQGQGQGQEMLVAVPITTVVPGHAEKTVQDLVSSSPAVPHNSNATTLSGTELPSHNPFNPEHTPGYMDVQQRAATTGGVPAGGMTPGGMTPGMELPGGWGAVLKTQGASALPHTDSTLSQDVTKALHEVGRTAFGLLPESLVDKISHHHQPASAAAAPTLPSSGEVRETAANVGHTLVGGTINAGSALGQGAVTVGSQVAGGAVVAGQTVGETAANVGSQVVGGAVVAGQSAVNAGSAVAGGVVTMGSAVGQSAVNAGNAVAREALGHLHLPAGLGAIVGGGGGGGGTQEQVGHDAGVKSVSANTHVPTTSTTTVQQNDTVIDHAKNMASELLGASQSKAEEAYNAVRESVTPASTTTTTGGTTGTTGTRGVQEGASAGGWRGTLEGLGERVVTSVADFGGHSTNPSTHAAAANKDVSLPSEETTGAHPGEHSAGVGALPGSKFATGVAVLPEERERVQEEGAGVGNTEQRDIVGGSSSSALSSGEIKRQEGYAPSGPAVALGGGATSSSHSDHQHHHHQGEGQHHRSVTEIIKDGANKHSSSTHTTPDSSRSATSGPSATVIASSSERQHEGYAPSGPVADLGSSGSTSTPSYLNDAAHPSQAKKAASSGQYELAGLSSSGVSSGTTSSGVDESSRVAERDEGSRSGIGATEKKVEVLASSSSGRPHGESASYGDRQPGSTSSGARQSESTSYDNRQVRPTSSGPPLGASSSLGASQPTSPSATTTTSTTHTSHGSGPMYDLAPPLGAIVGATPLVSSHIQTDRSTHEPILPGNIPAALPKEPIAVAHPKEYTGSASVDDSGVNTPRSTLESEQTHGAPATTASASPLDAARFQAPKPDRTDSHASTTAIMHGKLGNTHHEQDTTSTLNDKTASSSTGSNLPAVAEKELPKTPASVGQSTPTSHSTSTNTATRAPGSEAGAVGGMAASGLAASGLASSGTASSGLASSGTASSTQHGSTPAATTASAVIGKGKDMTTANSEPHHTVKEEFASVGHGTLDKPASSVAAKQAPKTESSATPGPGRPIAAASSPTAATSGADYTPSAHQRTGSAESGGSKRSFFDKIKSKLHHNKH</sequence>
<dbReference type="EMBL" id="JASBWV010000008">
    <property type="protein sequence ID" value="KAJ9124877.1"/>
    <property type="molecule type" value="Genomic_DNA"/>
</dbReference>
<gene>
    <name evidence="1" type="ORF">QFC24_002806</name>
</gene>
<name>A0ACC2XQA5_9TREE</name>